<feature type="region of interest" description="Disordered" evidence="1">
    <location>
        <begin position="1"/>
        <end position="33"/>
    </location>
</feature>
<dbReference type="Proteomes" id="UP000288805">
    <property type="component" value="Unassembled WGS sequence"/>
</dbReference>
<name>A0A438H5J9_VITVI</name>
<evidence type="ECO:0000313" key="2">
    <source>
        <dbReference type="EMBL" id="RVW79765.1"/>
    </source>
</evidence>
<organism evidence="2 3">
    <name type="scientific">Vitis vinifera</name>
    <name type="common">Grape</name>
    <dbReference type="NCBI Taxonomy" id="29760"/>
    <lineage>
        <taxon>Eukaryota</taxon>
        <taxon>Viridiplantae</taxon>
        <taxon>Streptophyta</taxon>
        <taxon>Embryophyta</taxon>
        <taxon>Tracheophyta</taxon>
        <taxon>Spermatophyta</taxon>
        <taxon>Magnoliopsida</taxon>
        <taxon>eudicotyledons</taxon>
        <taxon>Gunneridae</taxon>
        <taxon>Pentapetalae</taxon>
        <taxon>rosids</taxon>
        <taxon>Vitales</taxon>
        <taxon>Vitaceae</taxon>
        <taxon>Viteae</taxon>
        <taxon>Vitis</taxon>
    </lineage>
</organism>
<proteinExistence type="predicted"/>
<accession>A0A438H5J9</accession>
<dbReference type="AlphaFoldDB" id="A0A438H5J9"/>
<sequence length="56" mass="6247">MAVTPLSVSWDTMPPRRPASSQNSQANDDIPPPLRLCPHEYEGFIDIRTLAGLVER</sequence>
<dbReference type="EMBL" id="QGNW01000275">
    <property type="protein sequence ID" value="RVW79765.1"/>
    <property type="molecule type" value="Genomic_DNA"/>
</dbReference>
<evidence type="ECO:0000256" key="1">
    <source>
        <dbReference type="SAM" id="MobiDB-lite"/>
    </source>
</evidence>
<gene>
    <name evidence="2" type="ORF">CK203_058205</name>
</gene>
<reference evidence="2 3" key="1">
    <citation type="journal article" date="2018" name="PLoS Genet.">
        <title>Population sequencing reveals clonal diversity and ancestral inbreeding in the grapevine cultivar Chardonnay.</title>
        <authorList>
            <person name="Roach M.J."/>
            <person name="Johnson D.L."/>
            <person name="Bohlmann J."/>
            <person name="van Vuuren H.J."/>
            <person name="Jones S.J."/>
            <person name="Pretorius I.S."/>
            <person name="Schmidt S.A."/>
            <person name="Borneman A.R."/>
        </authorList>
    </citation>
    <scope>NUCLEOTIDE SEQUENCE [LARGE SCALE GENOMIC DNA]</scope>
    <source>
        <strain evidence="3">cv. Chardonnay</strain>
        <tissue evidence="2">Leaf</tissue>
    </source>
</reference>
<comment type="caution">
    <text evidence="2">The sequence shown here is derived from an EMBL/GenBank/DDBJ whole genome shotgun (WGS) entry which is preliminary data.</text>
</comment>
<feature type="compositionally biased region" description="Polar residues" evidence="1">
    <location>
        <begin position="1"/>
        <end position="10"/>
    </location>
</feature>
<evidence type="ECO:0000313" key="3">
    <source>
        <dbReference type="Proteomes" id="UP000288805"/>
    </source>
</evidence>
<protein>
    <submittedName>
        <fullName evidence="2">Uncharacterized protein</fullName>
    </submittedName>
</protein>